<dbReference type="InterPro" id="IPR050645">
    <property type="entry name" value="Histidine_acid_phosphatase"/>
</dbReference>
<dbReference type="PANTHER" id="PTHR11567:SF210">
    <property type="entry name" value="ACID PHOSPHATASE 5-RELATED"/>
    <property type="match status" value="1"/>
</dbReference>
<dbReference type="InterPro" id="IPR000560">
    <property type="entry name" value="His_Pase_clade-2"/>
</dbReference>
<sequence>MDFKLYTLLYLIIVIEFAIAAKSKKELIFVQAIWRHGDRSPTKLIYKNDIYTEDKWENGWGQLSDLGKIQLMNLGAWFKKRYINTFVNETYKYREVYIRSTNVPRAIESAQSFTFGMYPKTNYTNSQIPTQVVPIHSPGLGDDDPLLKGYKYKCPCYDKKLKEINKKDYDKFKKKYKDLFPFLKNATNSKDDLTLKSVGDICNVEIEIFYNLTQPDWIYRRWKQYKNRTTLDIVCEIKLFYRLADFKNILLGKLRGALLLNNWLENIKKIIDKPNENYKKMILYSAHAETLLPLMSVLRVYPTKFIPYATALIMELYKSKNNTYYVKLLYKSNSKPLKVLSIPNCKSPCKFEKLFKVYFDKDFTSTELLNSKCNLNSCSSESKAE</sequence>
<protein>
    <submittedName>
        <fullName evidence="6">Acid phosphatase</fullName>
    </submittedName>
    <submittedName>
        <fullName evidence="5">Phosphoglycerate mutase-like protein</fullName>
    </submittedName>
</protein>
<comment type="catalytic activity">
    <reaction evidence="1">
        <text>a phosphate monoester + H2O = an alcohol + phosphate</text>
        <dbReference type="Rhea" id="RHEA:15017"/>
        <dbReference type="ChEBI" id="CHEBI:15377"/>
        <dbReference type="ChEBI" id="CHEBI:30879"/>
        <dbReference type="ChEBI" id="CHEBI:43474"/>
        <dbReference type="ChEBI" id="CHEBI:67140"/>
        <dbReference type="EC" id="3.1.3.2"/>
    </reaction>
</comment>
<evidence type="ECO:0000256" key="3">
    <source>
        <dbReference type="SAM" id="SignalP"/>
    </source>
</evidence>
<dbReference type="STRING" id="6248.A0A0K0EA52"/>
<dbReference type="WBParaSite" id="SSTP_0000637900.1">
    <property type="protein sequence ID" value="SSTP_0000637900.1"/>
    <property type="gene ID" value="SSTP_0000637900"/>
</dbReference>
<dbReference type="CDD" id="cd07061">
    <property type="entry name" value="HP_HAP_like"/>
    <property type="match status" value="1"/>
</dbReference>
<keyword evidence="3" id="KW-0732">Signal</keyword>
<reference evidence="5" key="1">
    <citation type="submission" date="2015-08" db="UniProtKB">
        <authorList>
            <consortium name="WormBaseParasite"/>
        </authorList>
    </citation>
    <scope>IDENTIFICATION</scope>
</reference>
<dbReference type="SUPFAM" id="SSF53254">
    <property type="entry name" value="Phosphoglycerate mutase-like"/>
    <property type="match status" value="1"/>
</dbReference>
<dbReference type="WBParaSite" id="TCONS_00016163.p1">
    <property type="protein sequence ID" value="TCONS_00016163.p1"/>
    <property type="gene ID" value="XLOC_010813"/>
</dbReference>
<name>A0A0K0EA52_STRER</name>
<proteinExistence type="inferred from homology"/>
<comment type="similarity">
    <text evidence="2">Belongs to the histidine acid phosphatase family.</text>
</comment>
<dbReference type="AlphaFoldDB" id="A0A0K0EA52"/>
<keyword evidence="4" id="KW-1185">Reference proteome</keyword>
<feature type="chain" id="PRO_5005327707" evidence="3">
    <location>
        <begin position="21"/>
        <end position="385"/>
    </location>
</feature>
<dbReference type="Proteomes" id="UP000035681">
    <property type="component" value="Unplaced"/>
</dbReference>
<dbReference type="Gene3D" id="3.40.50.1240">
    <property type="entry name" value="Phosphoglycerate mutase-like"/>
    <property type="match status" value="1"/>
</dbReference>
<dbReference type="GO" id="GO:0003993">
    <property type="term" value="F:acid phosphatase activity"/>
    <property type="evidence" value="ECO:0007669"/>
    <property type="project" value="UniProtKB-EC"/>
</dbReference>
<evidence type="ECO:0000313" key="5">
    <source>
        <dbReference type="WBParaSite" id="SSTP_0000637900.1"/>
    </source>
</evidence>
<organism evidence="5">
    <name type="scientific">Strongyloides stercoralis</name>
    <name type="common">Threadworm</name>
    <dbReference type="NCBI Taxonomy" id="6248"/>
    <lineage>
        <taxon>Eukaryota</taxon>
        <taxon>Metazoa</taxon>
        <taxon>Ecdysozoa</taxon>
        <taxon>Nematoda</taxon>
        <taxon>Chromadorea</taxon>
        <taxon>Rhabditida</taxon>
        <taxon>Tylenchina</taxon>
        <taxon>Panagrolaimomorpha</taxon>
        <taxon>Strongyloidoidea</taxon>
        <taxon>Strongyloididae</taxon>
        <taxon>Strongyloides</taxon>
    </lineage>
</organism>
<feature type="signal peptide" evidence="3">
    <location>
        <begin position="1"/>
        <end position="20"/>
    </location>
</feature>
<dbReference type="InterPro" id="IPR029033">
    <property type="entry name" value="His_PPase_superfam"/>
</dbReference>
<evidence type="ECO:0000313" key="6">
    <source>
        <dbReference type="WBParaSite" id="TCONS_00016163.p1"/>
    </source>
</evidence>
<dbReference type="Pfam" id="PF00328">
    <property type="entry name" value="His_Phos_2"/>
    <property type="match status" value="1"/>
</dbReference>
<accession>A0A0K0EA52</accession>
<evidence type="ECO:0000256" key="2">
    <source>
        <dbReference type="ARBA" id="ARBA00005375"/>
    </source>
</evidence>
<dbReference type="InterPro" id="IPR033379">
    <property type="entry name" value="Acid_Pase_AS"/>
</dbReference>
<dbReference type="PROSITE" id="PS00616">
    <property type="entry name" value="HIS_ACID_PHOSPHAT_1"/>
    <property type="match status" value="1"/>
</dbReference>
<evidence type="ECO:0000313" key="4">
    <source>
        <dbReference type="Proteomes" id="UP000035681"/>
    </source>
</evidence>
<evidence type="ECO:0000256" key="1">
    <source>
        <dbReference type="ARBA" id="ARBA00000032"/>
    </source>
</evidence>
<dbReference type="PANTHER" id="PTHR11567">
    <property type="entry name" value="ACID PHOSPHATASE-RELATED"/>
    <property type="match status" value="1"/>
</dbReference>